<dbReference type="PhylomeDB" id="A0A0G4EK77"/>
<name>A0A0G4EK77_VITBC</name>
<dbReference type="SUPFAM" id="SSF56112">
    <property type="entry name" value="Protein kinase-like (PK-like)"/>
    <property type="match status" value="1"/>
</dbReference>
<dbReference type="EMBL" id="CDMY01000247">
    <property type="protein sequence ID" value="CEL96821.1"/>
    <property type="molecule type" value="Genomic_DNA"/>
</dbReference>
<evidence type="ECO:0000313" key="2">
    <source>
        <dbReference type="EMBL" id="CEL96821.1"/>
    </source>
</evidence>
<organism evidence="2 3">
    <name type="scientific">Vitrella brassicaformis (strain CCMP3155)</name>
    <dbReference type="NCBI Taxonomy" id="1169540"/>
    <lineage>
        <taxon>Eukaryota</taxon>
        <taxon>Sar</taxon>
        <taxon>Alveolata</taxon>
        <taxon>Colpodellida</taxon>
        <taxon>Vitrellaceae</taxon>
        <taxon>Vitrella</taxon>
    </lineage>
</organism>
<reference evidence="2 3" key="1">
    <citation type="submission" date="2014-11" db="EMBL/GenBank/DDBJ databases">
        <authorList>
            <person name="Zhu J."/>
            <person name="Qi W."/>
            <person name="Song R."/>
        </authorList>
    </citation>
    <scope>NUCLEOTIDE SEQUENCE [LARGE SCALE GENOMIC DNA]</scope>
</reference>
<gene>
    <name evidence="2" type="ORF">Vbra_3857</name>
</gene>
<evidence type="ECO:0000313" key="3">
    <source>
        <dbReference type="Proteomes" id="UP000041254"/>
    </source>
</evidence>
<dbReference type="VEuPathDB" id="CryptoDB:Vbra_3857"/>
<dbReference type="Proteomes" id="UP000041254">
    <property type="component" value="Unassembled WGS sequence"/>
</dbReference>
<proteinExistence type="predicted"/>
<dbReference type="InterPro" id="IPR011009">
    <property type="entry name" value="Kinase-like_dom_sf"/>
</dbReference>
<protein>
    <recommendedName>
        <fullName evidence="4">Protein kinase domain-containing protein</fullName>
    </recommendedName>
</protein>
<dbReference type="InParanoid" id="A0A0G4EK77"/>
<dbReference type="AlphaFoldDB" id="A0A0G4EK77"/>
<keyword evidence="3" id="KW-1185">Reference proteome</keyword>
<feature type="compositionally biased region" description="Basic and acidic residues" evidence="1">
    <location>
        <begin position="17"/>
        <end position="42"/>
    </location>
</feature>
<sequence>MSNESAWQEYLVTSLKAGREREDDQRPDGHDGPRQKVETHSQGEVDIAAVGGLIKDMLRPYTIRDASSNLQVKFSIDCHQWASDRGFPAVPKILSRATDEVCHSVIMEKPYMDLRAFIKKRRGTLQLSEPMAVWILRELTGLLINLDEHGITHGSLTIDRVSLKPVQRADDVE</sequence>
<evidence type="ECO:0008006" key="4">
    <source>
        <dbReference type="Google" id="ProtNLM"/>
    </source>
</evidence>
<accession>A0A0G4EK77</accession>
<evidence type="ECO:0000256" key="1">
    <source>
        <dbReference type="SAM" id="MobiDB-lite"/>
    </source>
</evidence>
<feature type="region of interest" description="Disordered" evidence="1">
    <location>
        <begin position="16"/>
        <end position="42"/>
    </location>
</feature>